<protein>
    <submittedName>
        <fullName evidence="1">Uncharacterized protein</fullName>
    </submittedName>
</protein>
<accession>A0ABD3WJU3</accession>
<sequence length="94" mass="10941">MDELKLRYQSADLNKLSTHLNSSADDDMTKENYAHNDSVNFTDEDNPAKGELELGKFIDTRKVVHLLSSEICLENIPIGKNRKCIFYYWQQIIF</sequence>
<evidence type="ECO:0000313" key="1">
    <source>
        <dbReference type="EMBL" id="KAL3874107.1"/>
    </source>
</evidence>
<organism evidence="1 2">
    <name type="scientific">Sinanodonta woodiana</name>
    <name type="common">Chinese pond mussel</name>
    <name type="synonym">Anodonta woodiana</name>
    <dbReference type="NCBI Taxonomy" id="1069815"/>
    <lineage>
        <taxon>Eukaryota</taxon>
        <taxon>Metazoa</taxon>
        <taxon>Spiralia</taxon>
        <taxon>Lophotrochozoa</taxon>
        <taxon>Mollusca</taxon>
        <taxon>Bivalvia</taxon>
        <taxon>Autobranchia</taxon>
        <taxon>Heteroconchia</taxon>
        <taxon>Palaeoheterodonta</taxon>
        <taxon>Unionida</taxon>
        <taxon>Unionoidea</taxon>
        <taxon>Unionidae</taxon>
        <taxon>Unioninae</taxon>
        <taxon>Sinanodonta</taxon>
    </lineage>
</organism>
<gene>
    <name evidence="1" type="ORF">ACJMK2_037167</name>
</gene>
<comment type="caution">
    <text evidence="1">The sequence shown here is derived from an EMBL/GenBank/DDBJ whole genome shotgun (WGS) entry which is preliminary data.</text>
</comment>
<evidence type="ECO:0000313" key="2">
    <source>
        <dbReference type="Proteomes" id="UP001634394"/>
    </source>
</evidence>
<dbReference type="EMBL" id="JBJQND010000006">
    <property type="protein sequence ID" value="KAL3874107.1"/>
    <property type="molecule type" value="Genomic_DNA"/>
</dbReference>
<reference evidence="1 2" key="1">
    <citation type="submission" date="2024-11" db="EMBL/GenBank/DDBJ databases">
        <title>Chromosome-level genome assembly of the freshwater bivalve Anodonta woodiana.</title>
        <authorList>
            <person name="Chen X."/>
        </authorList>
    </citation>
    <scope>NUCLEOTIDE SEQUENCE [LARGE SCALE GENOMIC DNA]</scope>
    <source>
        <strain evidence="1">MN2024</strain>
        <tissue evidence="1">Gills</tissue>
    </source>
</reference>
<name>A0ABD3WJU3_SINWO</name>
<dbReference type="AlphaFoldDB" id="A0ABD3WJU3"/>
<proteinExistence type="predicted"/>
<keyword evidence="2" id="KW-1185">Reference proteome</keyword>
<dbReference type="Proteomes" id="UP001634394">
    <property type="component" value="Unassembled WGS sequence"/>
</dbReference>